<dbReference type="AlphaFoldDB" id="A0A6S6R9V3"/>
<accession>A0A6S6R9V3</accession>
<evidence type="ECO:0000313" key="1">
    <source>
        <dbReference type="EMBL" id="BCJ96927.1"/>
    </source>
</evidence>
<protein>
    <submittedName>
        <fullName evidence="1">Uncharacterized protein</fullName>
    </submittedName>
</protein>
<keyword evidence="2" id="KW-1185">Reference proteome</keyword>
<evidence type="ECO:0000313" key="2">
    <source>
        <dbReference type="Proteomes" id="UP000515561"/>
    </source>
</evidence>
<gene>
    <name evidence="1" type="ORF">acsn021_44960</name>
</gene>
<reference evidence="1 2" key="1">
    <citation type="journal article" date="2016" name="Int. J. Syst. Evol. Microbiol.">
        <title>Descriptions of Anaerotaenia torta gen. nov., sp. nov. and Anaerocolumna cellulosilytica gen. nov., sp. nov. isolated from a methanogenic reactor of cattle waste.</title>
        <authorList>
            <person name="Uek A."/>
            <person name="Ohtaki Y."/>
            <person name="Kaku N."/>
            <person name="Ueki K."/>
        </authorList>
    </citation>
    <scope>NUCLEOTIDE SEQUENCE [LARGE SCALE GENOMIC DNA]</scope>
    <source>
        <strain evidence="1 2">SN021</strain>
    </source>
</reference>
<proteinExistence type="predicted"/>
<dbReference type="Gene3D" id="1.20.5.2950">
    <property type="match status" value="1"/>
</dbReference>
<dbReference type="KEGG" id="acel:acsn021_44960"/>
<organism evidence="1 2">
    <name type="scientific">Anaerocolumna cellulosilytica</name>
    <dbReference type="NCBI Taxonomy" id="433286"/>
    <lineage>
        <taxon>Bacteria</taxon>
        <taxon>Bacillati</taxon>
        <taxon>Bacillota</taxon>
        <taxon>Clostridia</taxon>
        <taxon>Lachnospirales</taxon>
        <taxon>Lachnospiraceae</taxon>
        <taxon>Anaerocolumna</taxon>
    </lineage>
</organism>
<sequence length="103" mass="11947">MENVIDLLHDIEEKANQIIKRANEEKVKLQETLKNDLEKLDKEITDDTNAKLLVLKTQMDKDLSTEKQALIDDCNKQLSDMEKRFIQNHNSLVNGIIQQIVSE</sequence>
<dbReference type="EMBL" id="AP023367">
    <property type="protein sequence ID" value="BCJ96927.1"/>
    <property type="molecule type" value="Genomic_DNA"/>
</dbReference>
<dbReference type="Proteomes" id="UP000515561">
    <property type="component" value="Chromosome"/>
</dbReference>
<name>A0A6S6R9V3_9FIRM</name>
<dbReference type="RefSeq" id="WP_184092818.1">
    <property type="nucleotide sequence ID" value="NZ_AP023367.1"/>
</dbReference>